<accession>A0A916E142</accession>
<reference evidence="1" key="1">
    <citation type="submission" date="2020-05" db="EMBL/GenBank/DDBJ databases">
        <authorList>
            <person name="Rincon C."/>
            <person name="Sanders R I."/>
            <person name="Robbins C."/>
            <person name="Chaturvedi A."/>
        </authorList>
    </citation>
    <scope>NUCLEOTIDE SEQUENCE</scope>
    <source>
        <strain evidence="1">CHB12</strain>
    </source>
</reference>
<dbReference type="PANTHER" id="PTHR33096:SF1">
    <property type="entry name" value="CXC1-LIKE CYSTEINE CLUSTER ASSOCIATED WITH KDZ TRANSPOSASES DOMAIN-CONTAINING PROTEIN"/>
    <property type="match status" value="1"/>
</dbReference>
<sequence>MYDIGCTMAKHLKNKLNETSLQLKAKDVWYAVSVFHAYAHEASCQCIYHPRKREGFGLTDGKWLERFWSYLERFTKTTRIMTPSHRKFILSLALDHFAETRIQKIGQTLIKQY</sequence>
<evidence type="ECO:0000313" key="2">
    <source>
        <dbReference type="Proteomes" id="UP000684084"/>
    </source>
</evidence>
<dbReference type="PANTHER" id="PTHR33096">
    <property type="entry name" value="CXC2 DOMAIN-CONTAINING PROTEIN"/>
    <property type="match status" value="1"/>
</dbReference>
<gene>
    <name evidence="1" type="ORF">CHRIB12_LOCUS2569</name>
</gene>
<proteinExistence type="predicted"/>
<organism evidence="1 2">
    <name type="scientific">Rhizophagus irregularis</name>
    <dbReference type="NCBI Taxonomy" id="588596"/>
    <lineage>
        <taxon>Eukaryota</taxon>
        <taxon>Fungi</taxon>
        <taxon>Fungi incertae sedis</taxon>
        <taxon>Mucoromycota</taxon>
        <taxon>Glomeromycotina</taxon>
        <taxon>Glomeromycetes</taxon>
        <taxon>Glomerales</taxon>
        <taxon>Glomeraceae</taxon>
        <taxon>Rhizophagus</taxon>
    </lineage>
</organism>
<dbReference type="InterPro" id="IPR040521">
    <property type="entry name" value="KDZ"/>
</dbReference>
<dbReference type="EMBL" id="CAGKOT010000003">
    <property type="protein sequence ID" value="CAB5325776.1"/>
    <property type="molecule type" value="Genomic_DNA"/>
</dbReference>
<evidence type="ECO:0000313" key="1">
    <source>
        <dbReference type="EMBL" id="CAB5325776.1"/>
    </source>
</evidence>
<dbReference type="VEuPathDB" id="FungiDB:RhiirFUN_005355"/>
<dbReference type="Proteomes" id="UP000684084">
    <property type="component" value="Unassembled WGS sequence"/>
</dbReference>
<dbReference type="OrthoDB" id="2505730at2759"/>
<comment type="caution">
    <text evidence="1">The sequence shown here is derived from an EMBL/GenBank/DDBJ whole genome shotgun (WGS) entry which is preliminary data.</text>
</comment>
<name>A0A916E142_9GLOM</name>
<dbReference type="AlphaFoldDB" id="A0A916E142"/>
<protein>
    <submittedName>
        <fullName evidence="1">Uncharacterized protein</fullName>
    </submittedName>
</protein>
<dbReference type="Pfam" id="PF18758">
    <property type="entry name" value="KDZ"/>
    <property type="match status" value="1"/>
</dbReference>